<gene>
    <name evidence="2" type="primary">LOC142172448</name>
</gene>
<sequence length="267" mass="31842">MQKVSMDWKGGGHKKALLAWDRLCWPKTTGGLNILDIGIWNKAAICKLLWSLNKKKDKMWIQWAHLYYKRYTTWGEQPKQASWVVQKIIKAKKYFEEVGYSEEKVRQMDKFSIKDMYLKLRGDFTKVSWRRMTCNNAGLPKWTFTLYRVAHRSLLTRERLGRWGLLEDTACALCNSEEETIEHLFFKCSFSAQVWTAMLEWQGIKRQVMTWGQELEWDERECKGKNCKAEVYRIVLPGSIYYIWQERNERIFQARQRSAEAITRQLA</sequence>
<reference evidence="2" key="2">
    <citation type="submission" date="2025-08" db="UniProtKB">
        <authorList>
            <consortium name="RefSeq"/>
        </authorList>
    </citation>
    <scope>IDENTIFICATION</scope>
    <source>
        <tissue evidence="2">Leaf</tissue>
    </source>
</reference>
<evidence type="ECO:0000313" key="2">
    <source>
        <dbReference type="RefSeq" id="XP_075092164.1"/>
    </source>
</evidence>
<organism evidence="1 2">
    <name type="scientific">Nicotiana tabacum</name>
    <name type="common">Common tobacco</name>
    <dbReference type="NCBI Taxonomy" id="4097"/>
    <lineage>
        <taxon>Eukaryota</taxon>
        <taxon>Viridiplantae</taxon>
        <taxon>Streptophyta</taxon>
        <taxon>Embryophyta</taxon>
        <taxon>Tracheophyta</taxon>
        <taxon>Spermatophyta</taxon>
        <taxon>Magnoliopsida</taxon>
        <taxon>eudicotyledons</taxon>
        <taxon>Gunneridae</taxon>
        <taxon>Pentapetalae</taxon>
        <taxon>asterids</taxon>
        <taxon>lamiids</taxon>
        <taxon>Solanales</taxon>
        <taxon>Solanaceae</taxon>
        <taxon>Nicotianoideae</taxon>
        <taxon>Nicotianeae</taxon>
        <taxon>Nicotiana</taxon>
    </lineage>
</organism>
<reference evidence="1" key="1">
    <citation type="journal article" date="2014" name="Nat. Commun.">
        <title>The tobacco genome sequence and its comparison with those of tomato and potato.</title>
        <authorList>
            <person name="Sierro N."/>
            <person name="Battey J.N."/>
            <person name="Ouadi S."/>
            <person name="Bakaher N."/>
            <person name="Bovet L."/>
            <person name="Willig A."/>
            <person name="Goepfert S."/>
            <person name="Peitsch M.C."/>
            <person name="Ivanov N.V."/>
        </authorList>
    </citation>
    <scope>NUCLEOTIDE SEQUENCE [LARGE SCALE GENOMIC DNA]</scope>
</reference>
<accession>A0AC58T4K3</accession>
<keyword evidence="1" id="KW-1185">Reference proteome</keyword>
<protein>
    <submittedName>
        <fullName evidence="2">Uncharacterized protein LOC142172448</fullName>
    </submittedName>
</protein>
<evidence type="ECO:0000313" key="1">
    <source>
        <dbReference type="Proteomes" id="UP000790787"/>
    </source>
</evidence>
<proteinExistence type="predicted"/>
<name>A0AC58T4K3_TOBAC</name>
<dbReference type="Proteomes" id="UP000790787">
    <property type="component" value="Chromosome 18"/>
</dbReference>
<dbReference type="RefSeq" id="XP_075092164.1">
    <property type="nucleotide sequence ID" value="XM_075236063.1"/>
</dbReference>